<reference evidence="3 4" key="1">
    <citation type="submission" date="2024-02" db="EMBL/GenBank/DDBJ databases">
        <authorList>
            <person name="Saticioglu I.B."/>
        </authorList>
    </citation>
    <scope>NUCLEOTIDE SEQUENCE [LARGE SCALE GENOMIC DNA]</scope>
    <source>
        <strain evidence="3 4">Mu-86</strain>
    </source>
</reference>
<feature type="region of interest" description="Disordered" evidence="1">
    <location>
        <begin position="26"/>
        <end position="66"/>
    </location>
</feature>
<dbReference type="EMBL" id="JBBDGL010000002">
    <property type="protein sequence ID" value="MEJ1155669.1"/>
    <property type="molecule type" value="Genomic_DNA"/>
</dbReference>
<dbReference type="PROSITE" id="PS51257">
    <property type="entry name" value="PROKAR_LIPOPROTEIN"/>
    <property type="match status" value="1"/>
</dbReference>
<accession>A0ABU8LTU0</accession>
<feature type="chain" id="PRO_5047103042" description="DUF3060 domain-containing protein" evidence="2">
    <location>
        <begin position="25"/>
        <end position="196"/>
    </location>
</feature>
<evidence type="ECO:0000256" key="1">
    <source>
        <dbReference type="SAM" id="MobiDB-lite"/>
    </source>
</evidence>
<organism evidence="3 4">
    <name type="scientific">Microbacterium marmarense</name>
    <dbReference type="NCBI Taxonomy" id="3122051"/>
    <lineage>
        <taxon>Bacteria</taxon>
        <taxon>Bacillati</taxon>
        <taxon>Actinomycetota</taxon>
        <taxon>Actinomycetes</taxon>
        <taxon>Micrococcales</taxon>
        <taxon>Microbacteriaceae</taxon>
        <taxon>Microbacterium</taxon>
    </lineage>
</organism>
<feature type="signal peptide" evidence="2">
    <location>
        <begin position="1"/>
        <end position="24"/>
    </location>
</feature>
<dbReference type="Proteomes" id="UP001368654">
    <property type="component" value="Unassembled WGS sequence"/>
</dbReference>
<comment type="caution">
    <text evidence="3">The sequence shown here is derived from an EMBL/GenBank/DDBJ whole genome shotgun (WGS) entry which is preliminary data.</text>
</comment>
<keyword evidence="4" id="KW-1185">Reference proteome</keyword>
<protein>
    <recommendedName>
        <fullName evidence="5">DUF3060 domain-containing protein</fullName>
    </recommendedName>
</protein>
<feature type="compositionally biased region" description="Polar residues" evidence="1">
    <location>
        <begin position="26"/>
        <end position="44"/>
    </location>
</feature>
<proteinExistence type="predicted"/>
<evidence type="ECO:0000313" key="4">
    <source>
        <dbReference type="Proteomes" id="UP001368654"/>
    </source>
</evidence>
<keyword evidence="2" id="KW-0732">Signal</keyword>
<evidence type="ECO:0008006" key="5">
    <source>
        <dbReference type="Google" id="ProtNLM"/>
    </source>
</evidence>
<dbReference type="RefSeq" id="WP_337338092.1">
    <property type="nucleotide sequence ID" value="NZ_JBBDGL010000002.1"/>
</dbReference>
<name>A0ABU8LTU0_9MICO</name>
<evidence type="ECO:0000313" key="3">
    <source>
        <dbReference type="EMBL" id="MEJ1155669.1"/>
    </source>
</evidence>
<feature type="compositionally biased region" description="Acidic residues" evidence="1">
    <location>
        <begin position="52"/>
        <end position="62"/>
    </location>
</feature>
<evidence type="ECO:0000256" key="2">
    <source>
        <dbReference type="SAM" id="SignalP"/>
    </source>
</evidence>
<sequence length="196" mass="20241">MPKLRSPLGAIFLTVAVTSLVACAPSTQSPVAPNSGDGSSQEESYTGRDKTDDLDESADTDGDDRAVRERVDCAGAAVTVADSAAEFELRGVCPQITIEGNDLEVELEGAETGAIVMRGDRIDVDAGDVSSVSISGQSNSVDAASLGSLDIAGSRNEVDIDGIVGSVVINGDDNNVHGREIGNVNDSGSRNEMRRD</sequence>
<gene>
    <name evidence="3" type="ORF">WDU96_08690</name>
</gene>